<evidence type="ECO:0000313" key="8">
    <source>
        <dbReference type="Proteomes" id="UP001501231"/>
    </source>
</evidence>
<dbReference type="InterPro" id="IPR050189">
    <property type="entry name" value="MFS_Efflux_Transporters"/>
</dbReference>
<evidence type="ECO:0000256" key="5">
    <source>
        <dbReference type="ARBA" id="ARBA00023136"/>
    </source>
</evidence>
<comment type="caution">
    <text evidence="7">The sequence shown here is derived from an EMBL/GenBank/DDBJ whole genome shotgun (WGS) entry which is preliminary data.</text>
</comment>
<keyword evidence="5 6" id="KW-0472">Membrane</keyword>
<reference evidence="7 8" key="1">
    <citation type="journal article" date="2019" name="Int. J. Syst. Evol. Microbiol.">
        <title>The Global Catalogue of Microorganisms (GCM) 10K type strain sequencing project: providing services to taxonomists for standard genome sequencing and annotation.</title>
        <authorList>
            <consortium name="The Broad Institute Genomics Platform"/>
            <consortium name="The Broad Institute Genome Sequencing Center for Infectious Disease"/>
            <person name="Wu L."/>
            <person name="Ma J."/>
        </authorList>
    </citation>
    <scope>NUCLEOTIDE SEQUENCE [LARGE SCALE GENOMIC DNA]</scope>
    <source>
        <strain evidence="7 8">JCM 3325</strain>
    </source>
</reference>
<dbReference type="SUPFAM" id="SSF103473">
    <property type="entry name" value="MFS general substrate transporter"/>
    <property type="match status" value="1"/>
</dbReference>
<dbReference type="PANTHER" id="PTHR43124">
    <property type="entry name" value="PURINE EFFLUX PUMP PBUE"/>
    <property type="match status" value="1"/>
</dbReference>
<feature type="transmembrane region" description="Helical" evidence="6">
    <location>
        <begin position="161"/>
        <end position="180"/>
    </location>
</feature>
<protein>
    <recommendedName>
        <fullName evidence="9">MFS transporter</fullName>
    </recommendedName>
</protein>
<evidence type="ECO:0008006" key="9">
    <source>
        <dbReference type="Google" id="ProtNLM"/>
    </source>
</evidence>
<evidence type="ECO:0000256" key="3">
    <source>
        <dbReference type="ARBA" id="ARBA00022692"/>
    </source>
</evidence>
<name>A0ABN3IQG5_9ACTN</name>
<organism evidence="7 8">
    <name type="scientific">Actinomadura vinacea</name>
    <dbReference type="NCBI Taxonomy" id="115336"/>
    <lineage>
        <taxon>Bacteria</taxon>
        <taxon>Bacillati</taxon>
        <taxon>Actinomycetota</taxon>
        <taxon>Actinomycetes</taxon>
        <taxon>Streptosporangiales</taxon>
        <taxon>Thermomonosporaceae</taxon>
        <taxon>Actinomadura</taxon>
    </lineage>
</organism>
<evidence type="ECO:0000256" key="1">
    <source>
        <dbReference type="ARBA" id="ARBA00004651"/>
    </source>
</evidence>
<sequence length="216" mass="21623">MLGLAALVGLLAVMPRLPSQGTIGFRELPLLLRDNPRARLGVIITFLLISGHFTAYTFVRPILAEVGGIEAGLIGVLLMAYGAAGIAGNFVAGSRATGNLLSTLITICAALGAVTAVFALTDPGPVTGIALLVVWGVAYGGVSVSLQTWMLRAAPGTPEAASSLFVATFNLSIALGALIGGAAADGIGLTGVLAVAACLLLWAAATIGTARTGRTI</sequence>
<evidence type="ECO:0000256" key="2">
    <source>
        <dbReference type="ARBA" id="ARBA00022475"/>
    </source>
</evidence>
<comment type="subcellular location">
    <subcellularLocation>
        <location evidence="1">Cell membrane</location>
        <topology evidence="1">Multi-pass membrane protein</topology>
    </subcellularLocation>
</comment>
<feature type="transmembrane region" description="Helical" evidence="6">
    <location>
        <begin position="98"/>
        <end position="121"/>
    </location>
</feature>
<feature type="transmembrane region" description="Helical" evidence="6">
    <location>
        <begin position="37"/>
        <end position="59"/>
    </location>
</feature>
<dbReference type="Proteomes" id="UP001501231">
    <property type="component" value="Unassembled WGS sequence"/>
</dbReference>
<feature type="transmembrane region" description="Helical" evidence="6">
    <location>
        <begin position="187"/>
        <end position="210"/>
    </location>
</feature>
<keyword evidence="3 6" id="KW-0812">Transmembrane</keyword>
<proteinExistence type="predicted"/>
<feature type="transmembrane region" description="Helical" evidence="6">
    <location>
        <begin position="71"/>
        <end position="92"/>
    </location>
</feature>
<dbReference type="Gene3D" id="1.20.1250.20">
    <property type="entry name" value="MFS general substrate transporter like domains"/>
    <property type="match status" value="1"/>
</dbReference>
<evidence type="ECO:0000313" key="7">
    <source>
        <dbReference type="EMBL" id="GAA2410918.1"/>
    </source>
</evidence>
<dbReference type="InterPro" id="IPR036259">
    <property type="entry name" value="MFS_trans_sf"/>
</dbReference>
<accession>A0ABN3IQG5</accession>
<dbReference type="EMBL" id="BAAARW010000006">
    <property type="protein sequence ID" value="GAA2410918.1"/>
    <property type="molecule type" value="Genomic_DNA"/>
</dbReference>
<dbReference type="PANTHER" id="PTHR43124:SF3">
    <property type="entry name" value="CHLORAMPHENICOL EFFLUX PUMP RV0191"/>
    <property type="match status" value="1"/>
</dbReference>
<keyword evidence="4 6" id="KW-1133">Transmembrane helix</keyword>
<keyword evidence="2" id="KW-1003">Cell membrane</keyword>
<evidence type="ECO:0000256" key="6">
    <source>
        <dbReference type="SAM" id="Phobius"/>
    </source>
</evidence>
<keyword evidence="8" id="KW-1185">Reference proteome</keyword>
<evidence type="ECO:0000256" key="4">
    <source>
        <dbReference type="ARBA" id="ARBA00022989"/>
    </source>
</evidence>
<gene>
    <name evidence="7" type="ORF">GCM10010191_19890</name>
</gene>
<feature type="transmembrane region" description="Helical" evidence="6">
    <location>
        <begin position="128"/>
        <end position="149"/>
    </location>
</feature>